<keyword evidence="4" id="KW-0411">Iron-sulfur</keyword>
<dbReference type="Proteomes" id="UP000730482">
    <property type="component" value="Unassembled WGS sequence"/>
</dbReference>
<evidence type="ECO:0000313" key="6">
    <source>
        <dbReference type="EMBL" id="MBS2545569.1"/>
    </source>
</evidence>
<dbReference type="Pfam" id="PF00355">
    <property type="entry name" value="Rieske"/>
    <property type="match status" value="1"/>
</dbReference>
<keyword evidence="2" id="KW-0479">Metal-binding</keyword>
<name>A0ABS5KJC2_9ACTN</name>
<evidence type="ECO:0000256" key="4">
    <source>
        <dbReference type="ARBA" id="ARBA00023014"/>
    </source>
</evidence>
<keyword evidence="1" id="KW-0001">2Fe-2S</keyword>
<dbReference type="InterPro" id="IPR036922">
    <property type="entry name" value="Rieske_2Fe-2S_sf"/>
</dbReference>
<evidence type="ECO:0000256" key="3">
    <source>
        <dbReference type="ARBA" id="ARBA00023004"/>
    </source>
</evidence>
<dbReference type="Gene3D" id="3.60.15.10">
    <property type="entry name" value="Ribonuclease Z/Hydroxyacylglutathione hydrolase-like"/>
    <property type="match status" value="1"/>
</dbReference>
<keyword evidence="7" id="KW-1185">Reference proteome</keyword>
<dbReference type="InterPro" id="IPR036527">
    <property type="entry name" value="SCP2_sterol-bd_dom_sf"/>
</dbReference>
<protein>
    <submittedName>
        <fullName evidence="6">MBL fold metallo-hydrolase</fullName>
    </submittedName>
</protein>
<dbReference type="RefSeq" id="WP_212007237.1">
    <property type="nucleotide sequence ID" value="NZ_JAAFYZ010000004.1"/>
</dbReference>
<proteinExistence type="predicted"/>
<gene>
    <name evidence="6" type="ORF">KGQ19_01670</name>
</gene>
<dbReference type="InterPro" id="IPR017941">
    <property type="entry name" value="Rieske_2Fe-2S"/>
</dbReference>
<evidence type="ECO:0000256" key="1">
    <source>
        <dbReference type="ARBA" id="ARBA00022714"/>
    </source>
</evidence>
<organism evidence="6 7">
    <name type="scientific">Catenulispora pinistramenti</name>
    <dbReference type="NCBI Taxonomy" id="2705254"/>
    <lineage>
        <taxon>Bacteria</taxon>
        <taxon>Bacillati</taxon>
        <taxon>Actinomycetota</taxon>
        <taxon>Actinomycetes</taxon>
        <taxon>Catenulisporales</taxon>
        <taxon>Catenulisporaceae</taxon>
        <taxon>Catenulispora</taxon>
    </lineage>
</organism>
<comment type="caution">
    <text evidence="6">The sequence shown here is derived from an EMBL/GenBank/DDBJ whole genome shotgun (WGS) entry which is preliminary data.</text>
</comment>
<feature type="domain" description="Rieske" evidence="5">
    <location>
        <begin position="431"/>
        <end position="484"/>
    </location>
</feature>
<dbReference type="PROSITE" id="PS51296">
    <property type="entry name" value="RIESKE"/>
    <property type="match status" value="1"/>
</dbReference>
<dbReference type="SUPFAM" id="SSF56281">
    <property type="entry name" value="Metallo-hydrolase/oxidoreductase"/>
    <property type="match status" value="1"/>
</dbReference>
<dbReference type="Gene3D" id="2.102.10.10">
    <property type="entry name" value="Rieske [2Fe-2S] iron-sulphur domain"/>
    <property type="match status" value="1"/>
</dbReference>
<sequence>MGQDEPVLGPLISSTGHMGLRLQTQNLRVLCDPWVSPGGAYLGARFPFPDNSHLRLMPGLWHAEWVAVSSAHLDHMDLAFLSALSDGVRVVIPEYPSSVFRDRLSEAGVKDIVEVAAWERLPLNDRGDWLTAIPEQSPAEHRAAFLIVADGVSVLHGNDARLSLSQTRRAMVEVGGPLDLMALDASEPRFKAVKRLVRSVKPRLVMTYSGPACFLDPALAQHNQHLCEPGELPTETLRMLPGDSVRIAPTTHDVIRDPHWEGFAYSEHLDAYASSRAQEIAEVWAAHPDPGAGSGLAKRFKEHFVRLGRLSPYFLERISMTVRFDVSGADGGVWDVDLGASHSQQAPQYTFSVEARWLEAVLSGEIRWDDLFLSRRLLIEHTPDADGTYLFGLLKHADADALQAVEDYDKRDPNATVTLSAGDRAFEVTRYCPHSGEDLAEGAVIDEAPEGLVLRCLAHNFDFSLTTGLCLNARCEPISVAAPV</sequence>
<dbReference type="InterPro" id="IPR036866">
    <property type="entry name" value="RibonucZ/Hydroxyglut_hydro"/>
</dbReference>
<reference evidence="6 7" key="1">
    <citation type="submission" date="2020-02" db="EMBL/GenBank/DDBJ databases">
        <title>Acidophilic actinobacteria isolated from forest soil.</title>
        <authorList>
            <person name="Golinska P."/>
        </authorList>
    </citation>
    <scope>NUCLEOTIDE SEQUENCE [LARGE SCALE GENOMIC DNA]</scope>
    <source>
        <strain evidence="6 7">NL8</strain>
    </source>
</reference>
<dbReference type="SUPFAM" id="SSF50022">
    <property type="entry name" value="ISP domain"/>
    <property type="match status" value="1"/>
</dbReference>
<dbReference type="SUPFAM" id="SSF55718">
    <property type="entry name" value="SCP-like"/>
    <property type="match status" value="1"/>
</dbReference>
<evidence type="ECO:0000256" key="2">
    <source>
        <dbReference type="ARBA" id="ARBA00022723"/>
    </source>
</evidence>
<dbReference type="EMBL" id="JAAFYZ010000004">
    <property type="protein sequence ID" value="MBS2545569.1"/>
    <property type="molecule type" value="Genomic_DNA"/>
</dbReference>
<evidence type="ECO:0000259" key="5">
    <source>
        <dbReference type="PROSITE" id="PS51296"/>
    </source>
</evidence>
<keyword evidence="3" id="KW-0408">Iron</keyword>
<accession>A0ABS5KJC2</accession>
<evidence type="ECO:0000313" key="7">
    <source>
        <dbReference type="Proteomes" id="UP000730482"/>
    </source>
</evidence>